<comment type="caution">
    <text evidence="2">The sequence shown here is derived from an EMBL/GenBank/DDBJ whole genome shotgun (WGS) entry which is preliminary data.</text>
</comment>
<gene>
    <name evidence="2" type="ORF">KGMB02408_06670</name>
</gene>
<accession>A0A401LQ78</accession>
<protein>
    <submittedName>
        <fullName evidence="2">Membrane protein</fullName>
    </submittedName>
</protein>
<evidence type="ECO:0000256" key="1">
    <source>
        <dbReference type="SAM" id="Phobius"/>
    </source>
</evidence>
<feature type="transmembrane region" description="Helical" evidence="1">
    <location>
        <begin position="6"/>
        <end position="28"/>
    </location>
</feature>
<reference evidence="2 3" key="1">
    <citation type="submission" date="2018-10" db="EMBL/GenBank/DDBJ databases">
        <title>Draft Genome Sequence of Bacteroides sp. KCTC 15687.</title>
        <authorList>
            <person name="Yu S.Y."/>
            <person name="Kim J.S."/>
            <person name="Oh B.S."/>
            <person name="Park S.H."/>
            <person name="Kang S.W."/>
            <person name="Park J.E."/>
            <person name="Choi S.H."/>
            <person name="Han K.I."/>
            <person name="Lee K.C."/>
            <person name="Eom M.K."/>
            <person name="Suh M.K."/>
            <person name="Lee D.H."/>
            <person name="Yoon H."/>
            <person name="Kim B."/>
            <person name="Yang S.J."/>
            <person name="Lee J.S."/>
            <person name="Lee J.H."/>
        </authorList>
    </citation>
    <scope>NUCLEOTIDE SEQUENCE [LARGE SCALE GENOMIC DNA]</scope>
    <source>
        <strain evidence="2 3">KCTC 15687</strain>
    </source>
</reference>
<keyword evidence="1" id="KW-0812">Transmembrane</keyword>
<keyword evidence="1" id="KW-0472">Membrane</keyword>
<feature type="transmembrane region" description="Helical" evidence="1">
    <location>
        <begin position="200"/>
        <end position="223"/>
    </location>
</feature>
<dbReference type="Gene3D" id="1.10.10.10">
    <property type="entry name" value="Winged helix-like DNA-binding domain superfamily/Winged helix DNA-binding domain"/>
    <property type="match status" value="1"/>
</dbReference>
<dbReference type="RefSeq" id="WP_125040039.1">
    <property type="nucleotide sequence ID" value="NZ_BHWB01000002.1"/>
</dbReference>
<name>A0A401LQ78_9BACE</name>
<sequence length="350" mass="40455">MKRISIILLTVTITLGGIVFCIACRVTYESKKFEVQQKAKDAFVKALDFEFKSRNLEKTFSFKYDGVTPLTADLPDSVCIGGKSGMHWYRLDPVKHRMNITTDINVRLLHSLTLEETPLNTDSLNEIWKEYLRRSDKYLKVALSISVLDKDGKVKVSNSSQSPWYTPSNLVFTIYIGYACEIEIMGYLHYSLWEMMYIEILFYLLLYVICVYVIYKISINVIVRMKSMRQKEVVEVPVIEVVQEMANTPIRSYVLHDNVVFYAGLQKIEKLGGGQEKLQPQSCQLLELFLKAKEHDYILTDESIMKELWGGKVINDRLHKSIGRLRSCIQKVEPSIDINRNTSTTYQLLL</sequence>
<evidence type="ECO:0000313" key="3">
    <source>
        <dbReference type="Proteomes" id="UP000288079"/>
    </source>
</evidence>
<dbReference type="EMBL" id="BHWB01000002">
    <property type="protein sequence ID" value="GCB33722.1"/>
    <property type="molecule type" value="Genomic_DNA"/>
</dbReference>
<dbReference type="OrthoDB" id="1027248at2"/>
<organism evidence="2 3">
    <name type="scientific">Bacteroides faecalis</name>
    <dbReference type="NCBI Taxonomy" id="2447885"/>
    <lineage>
        <taxon>Bacteria</taxon>
        <taxon>Pseudomonadati</taxon>
        <taxon>Bacteroidota</taxon>
        <taxon>Bacteroidia</taxon>
        <taxon>Bacteroidales</taxon>
        <taxon>Bacteroidaceae</taxon>
        <taxon>Bacteroides</taxon>
    </lineage>
</organism>
<dbReference type="Proteomes" id="UP000288079">
    <property type="component" value="Unassembled WGS sequence"/>
</dbReference>
<proteinExistence type="predicted"/>
<evidence type="ECO:0000313" key="2">
    <source>
        <dbReference type="EMBL" id="GCB33722.1"/>
    </source>
</evidence>
<keyword evidence="3" id="KW-1185">Reference proteome</keyword>
<dbReference type="AlphaFoldDB" id="A0A401LQ78"/>
<keyword evidence="1" id="KW-1133">Transmembrane helix</keyword>
<feature type="transmembrane region" description="Helical" evidence="1">
    <location>
        <begin position="170"/>
        <end position="188"/>
    </location>
</feature>
<dbReference type="InterPro" id="IPR036388">
    <property type="entry name" value="WH-like_DNA-bd_sf"/>
</dbReference>